<dbReference type="Gene3D" id="3.10.450.50">
    <property type="match status" value="1"/>
</dbReference>
<keyword evidence="3" id="KW-1185">Reference proteome</keyword>
<dbReference type="Pfam" id="PF12680">
    <property type="entry name" value="SnoaL_2"/>
    <property type="match status" value="1"/>
</dbReference>
<gene>
    <name evidence="2" type="ORF">NCTC13765_00703</name>
</gene>
<dbReference type="EMBL" id="UHFR01000005">
    <property type="protein sequence ID" value="SUN76239.1"/>
    <property type="molecule type" value="Genomic_DNA"/>
</dbReference>
<proteinExistence type="predicted"/>
<dbReference type="Proteomes" id="UP000254634">
    <property type="component" value="Unassembled WGS sequence"/>
</dbReference>
<dbReference type="SUPFAM" id="SSF54427">
    <property type="entry name" value="NTF2-like"/>
    <property type="match status" value="1"/>
</dbReference>
<dbReference type="AlphaFoldDB" id="A0A380KY92"/>
<dbReference type="STRING" id="1123307.GCA_000380065_01586"/>
<reference evidence="2" key="1">
    <citation type="submission" date="2018-06" db="EMBL/GenBank/DDBJ databases">
        <authorList>
            <consortium name="Pathogen Informatics"/>
            <person name="Doyle S."/>
        </authorList>
    </citation>
    <scope>NUCLEOTIDE SEQUENCE [LARGE SCALE GENOMIC DNA]</scope>
    <source>
        <strain evidence="2">NCTC13765</strain>
    </source>
</reference>
<feature type="domain" description="SnoaL-like" evidence="1">
    <location>
        <begin position="10"/>
        <end position="103"/>
    </location>
</feature>
<organism evidence="2 3">
    <name type="scientific">Streptococcus massiliensis</name>
    <dbReference type="NCBI Taxonomy" id="313439"/>
    <lineage>
        <taxon>Bacteria</taxon>
        <taxon>Bacillati</taxon>
        <taxon>Bacillota</taxon>
        <taxon>Bacilli</taxon>
        <taxon>Lactobacillales</taxon>
        <taxon>Streptococcaceae</taxon>
        <taxon>Streptococcus</taxon>
    </lineage>
</organism>
<evidence type="ECO:0000313" key="2">
    <source>
        <dbReference type="EMBL" id="SUN76239.1"/>
    </source>
</evidence>
<evidence type="ECO:0000313" key="3">
    <source>
        <dbReference type="Proteomes" id="UP000254634"/>
    </source>
</evidence>
<dbReference type="OrthoDB" id="3253739at2"/>
<protein>
    <submittedName>
        <fullName evidence="2">SnoaL-like domain</fullName>
    </submittedName>
</protein>
<accession>A0A380KY92</accession>
<evidence type="ECO:0000259" key="1">
    <source>
        <dbReference type="Pfam" id="PF12680"/>
    </source>
</evidence>
<dbReference type="InterPro" id="IPR037401">
    <property type="entry name" value="SnoaL-like"/>
</dbReference>
<name>A0A380KY92_9STRE</name>
<dbReference type="InterPro" id="IPR032710">
    <property type="entry name" value="NTF2-like_dom_sf"/>
</dbReference>
<sequence length="110" mass="13067">MMTNIEKLWAFFEAENQRNWATYQTFLADDIVWTLEGQEKHIFRGKATYLEKIKAAYKDEDTRFSCIYHQASSGQERIVTILQNDLGQLSCDIFEFKDGLIVKEWEYLLQ</sequence>